<sequence>MFPYLDSVARRYPPVIVWAVIGMNVLAFLYQISLPPRVLDRFLFEFALVPSRFFGQLSLVAPSDWTPFLTNIFLHGGWLHLILNMWTLWIFGPAVEDRLGPGRFTLFYLFCGVAAGLAHALANPGSVVPALGASGAIAGVIGCYARMFPAARLVVIVPILFIPLFFEVRAVIFAMIWFFMQVVPGFLSLGSDPATGGVAWWAHIGGFLAGWLVTPLLRRRADVYRHYYRDEGIYGFLPDGRREGGQGPWT</sequence>
<evidence type="ECO:0000256" key="3">
    <source>
        <dbReference type="ARBA" id="ARBA00022989"/>
    </source>
</evidence>
<evidence type="ECO:0000256" key="1">
    <source>
        <dbReference type="ARBA" id="ARBA00004141"/>
    </source>
</evidence>
<keyword evidence="7" id="KW-0645">Protease</keyword>
<evidence type="ECO:0000256" key="4">
    <source>
        <dbReference type="ARBA" id="ARBA00023136"/>
    </source>
</evidence>
<feature type="transmembrane region" description="Helical" evidence="5">
    <location>
        <begin position="12"/>
        <end position="30"/>
    </location>
</feature>
<feature type="transmembrane region" description="Helical" evidence="5">
    <location>
        <begin position="104"/>
        <end position="122"/>
    </location>
</feature>
<feature type="transmembrane region" description="Helical" evidence="5">
    <location>
        <begin position="153"/>
        <end position="178"/>
    </location>
</feature>
<dbReference type="PANTHER" id="PTHR43731">
    <property type="entry name" value="RHOMBOID PROTEASE"/>
    <property type="match status" value="1"/>
</dbReference>
<keyword evidence="8" id="KW-1185">Reference proteome</keyword>
<dbReference type="Gene3D" id="1.20.1540.10">
    <property type="entry name" value="Rhomboid-like"/>
    <property type="match status" value="1"/>
</dbReference>
<dbReference type="PANTHER" id="PTHR43731:SF26">
    <property type="entry name" value="RHOMBOID-LIKE PROTEIN 10, CHLOROPLASTIC"/>
    <property type="match status" value="1"/>
</dbReference>
<dbReference type="InterPro" id="IPR050925">
    <property type="entry name" value="Rhomboid_protease_S54"/>
</dbReference>
<dbReference type="Proteomes" id="UP000199495">
    <property type="component" value="Unassembled WGS sequence"/>
</dbReference>
<gene>
    <name evidence="7" type="ORF">SAMN04487974_1048</name>
</gene>
<dbReference type="STRING" id="440168.SAMN04487974_1048"/>
<name>A0A1G7V9Y2_9HYPH</name>
<dbReference type="RefSeq" id="WP_090594955.1">
    <property type="nucleotide sequence ID" value="NZ_FNCS01000004.1"/>
</dbReference>
<dbReference type="Pfam" id="PF01694">
    <property type="entry name" value="Rhomboid"/>
    <property type="match status" value="1"/>
</dbReference>
<keyword evidence="2 5" id="KW-0812">Transmembrane</keyword>
<feature type="domain" description="Peptidase S54 rhomboid" evidence="6">
    <location>
        <begin position="64"/>
        <end position="219"/>
    </location>
</feature>
<dbReference type="InterPro" id="IPR022764">
    <property type="entry name" value="Peptidase_S54_rhomboid_dom"/>
</dbReference>
<dbReference type="FunFam" id="1.20.1540.10:FF:000027">
    <property type="entry name" value="Rhomboid family intramembrane serine protease"/>
    <property type="match status" value="1"/>
</dbReference>
<feature type="transmembrane region" description="Helical" evidence="5">
    <location>
        <begin position="128"/>
        <end position="146"/>
    </location>
</feature>
<keyword evidence="7" id="KW-0378">Hydrolase</keyword>
<dbReference type="InterPro" id="IPR035952">
    <property type="entry name" value="Rhomboid-like_sf"/>
</dbReference>
<organism evidence="7 8">
    <name type="scientific">Pelagibacterium luteolum</name>
    <dbReference type="NCBI Taxonomy" id="440168"/>
    <lineage>
        <taxon>Bacteria</taxon>
        <taxon>Pseudomonadati</taxon>
        <taxon>Pseudomonadota</taxon>
        <taxon>Alphaproteobacteria</taxon>
        <taxon>Hyphomicrobiales</taxon>
        <taxon>Devosiaceae</taxon>
        <taxon>Pelagibacterium</taxon>
    </lineage>
</organism>
<feature type="transmembrane region" description="Helical" evidence="5">
    <location>
        <begin position="72"/>
        <end position="92"/>
    </location>
</feature>
<evidence type="ECO:0000256" key="5">
    <source>
        <dbReference type="SAM" id="Phobius"/>
    </source>
</evidence>
<keyword evidence="4 5" id="KW-0472">Membrane</keyword>
<protein>
    <submittedName>
        <fullName evidence="7">Membrane associated serine protease, rhomboid family</fullName>
    </submittedName>
</protein>
<dbReference type="GO" id="GO:0004252">
    <property type="term" value="F:serine-type endopeptidase activity"/>
    <property type="evidence" value="ECO:0007669"/>
    <property type="project" value="InterPro"/>
</dbReference>
<dbReference type="EMBL" id="FNCS01000004">
    <property type="protein sequence ID" value="SDG56537.1"/>
    <property type="molecule type" value="Genomic_DNA"/>
</dbReference>
<dbReference type="OrthoDB" id="9813074at2"/>
<dbReference type="GO" id="GO:0016020">
    <property type="term" value="C:membrane"/>
    <property type="evidence" value="ECO:0007669"/>
    <property type="project" value="UniProtKB-SubCell"/>
</dbReference>
<accession>A0A1G7V9Y2</accession>
<feature type="transmembrane region" description="Helical" evidence="5">
    <location>
        <begin position="198"/>
        <end position="217"/>
    </location>
</feature>
<reference evidence="7 8" key="1">
    <citation type="submission" date="2016-10" db="EMBL/GenBank/DDBJ databases">
        <authorList>
            <person name="de Groot N.N."/>
        </authorList>
    </citation>
    <scope>NUCLEOTIDE SEQUENCE [LARGE SCALE GENOMIC DNA]</scope>
    <source>
        <strain evidence="7 8">CGMCC 1.10267</strain>
    </source>
</reference>
<keyword evidence="3 5" id="KW-1133">Transmembrane helix</keyword>
<evidence type="ECO:0000313" key="7">
    <source>
        <dbReference type="EMBL" id="SDG56537.1"/>
    </source>
</evidence>
<evidence type="ECO:0000256" key="2">
    <source>
        <dbReference type="ARBA" id="ARBA00022692"/>
    </source>
</evidence>
<dbReference type="SUPFAM" id="SSF144091">
    <property type="entry name" value="Rhomboid-like"/>
    <property type="match status" value="1"/>
</dbReference>
<evidence type="ECO:0000313" key="8">
    <source>
        <dbReference type="Proteomes" id="UP000199495"/>
    </source>
</evidence>
<evidence type="ECO:0000259" key="6">
    <source>
        <dbReference type="Pfam" id="PF01694"/>
    </source>
</evidence>
<comment type="subcellular location">
    <subcellularLocation>
        <location evidence="1">Membrane</location>
        <topology evidence="1">Multi-pass membrane protein</topology>
    </subcellularLocation>
</comment>
<dbReference type="AlphaFoldDB" id="A0A1G7V9Y2"/>
<proteinExistence type="predicted"/>
<dbReference type="GO" id="GO:0006508">
    <property type="term" value="P:proteolysis"/>
    <property type="evidence" value="ECO:0007669"/>
    <property type="project" value="UniProtKB-KW"/>
</dbReference>